<reference evidence="1" key="1">
    <citation type="submission" date="2022-07" db="EMBL/GenBank/DDBJ databases">
        <title>Phylogenomic reconstructions and comparative analyses of Kickxellomycotina fungi.</title>
        <authorList>
            <person name="Reynolds N.K."/>
            <person name="Stajich J.E."/>
            <person name="Barry K."/>
            <person name="Grigoriev I.V."/>
            <person name="Crous P."/>
            <person name="Smith M.E."/>
        </authorList>
    </citation>
    <scope>NUCLEOTIDE SEQUENCE</scope>
    <source>
        <strain evidence="1">NRRL 5244</strain>
    </source>
</reference>
<evidence type="ECO:0000313" key="1">
    <source>
        <dbReference type="EMBL" id="KAJ1935208.1"/>
    </source>
</evidence>
<dbReference type="Proteomes" id="UP001150603">
    <property type="component" value="Unassembled WGS sequence"/>
</dbReference>
<feature type="non-terminal residue" evidence="1">
    <location>
        <position position="1"/>
    </location>
</feature>
<protein>
    <submittedName>
        <fullName evidence="1">Uncharacterized protein</fullName>
    </submittedName>
</protein>
<name>A0ACC1J2X4_9FUNG</name>
<gene>
    <name evidence="1" type="ORF">FBU59_005461</name>
</gene>
<dbReference type="EMBL" id="JANBPW010004338">
    <property type="protein sequence ID" value="KAJ1935208.1"/>
    <property type="molecule type" value="Genomic_DNA"/>
</dbReference>
<accession>A0ACC1J2X4</accession>
<organism evidence="1 2">
    <name type="scientific">Linderina macrospora</name>
    <dbReference type="NCBI Taxonomy" id="4868"/>
    <lineage>
        <taxon>Eukaryota</taxon>
        <taxon>Fungi</taxon>
        <taxon>Fungi incertae sedis</taxon>
        <taxon>Zoopagomycota</taxon>
        <taxon>Kickxellomycotina</taxon>
        <taxon>Kickxellomycetes</taxon>
        <taxon>Kickxellales</taxon>
        <taxon>Kickxellaceae</taxon>
        <taxon>Linderina</taxon>
    </lineage>
</organism>
<evidence type="ECO:0000313" key="2">
    <source>
        <dbReference type="Proteomes" id="UP001150603"/>
    </source>
</evidence>
<sequence>TREWIAMLTFIALIYFHNATMVHLTLGAVLCSILSKILKLIIRQKRPSRYNHGKTSYGMPSSHSSAVMYFSTVLSRMLLTEFCNGPPCLEYVLLANLISLLALGAALSRVVIGYHTLSQVAAGILLGVLFGTGWWTYRFTVLQYLGDVIGVASNQVFAYM</sequence>
<keyword evidence="2" id="KW-1185">Reference proteome</keyword>
<proteinExistence type="predicted"/>
<comment type="caution">
    <text evidence="1">The sequence shown here is derived from an EMBL/GenBank/DDBJ whole genome shotgun (WGS) entry which is preliminary data.</text>
</comment>